<evidence type="ECO:0000313" key="2">
    <source>
        <dbReference type="Proteomes" id="UP001200145"/>
    </source>
</evidence>
<comment type="caution">
    <text evidence="1">The sequence shown here is derived from an EMBL/GenBank/DDBJ whole genome shotgun (WGS) entry which is preliminary data.</text>
</comment>
<keyword evidence="2" id="KW-1185">Reference proteome</keyword>
<dbReference type="Proteomes" id="UP001200145">
    <property type="component" value="Unassembled WGS sequence"/>
</dbReference>
<accession>A0ABS9BMA0</accession>
<sequence>MAEVPGWTFSKYPAERKAVVVGRNFMTTIHSQFYVRISGLTIKDSYVEDEMKFYAKKHKAEIKKLSVPDKFKLEDEIIKKLLADYSSTSFDTYKQSDYSTKCEIAKKAIAEKNDKIVEQVKNLFAPETTEFSNVFLIEMKYFQDFIKHFSDTLSIDWTHISKCPYYDWNVDCLRNGNYVLDWYELMKNKTTSKFFKNADYSQELSLIAKDNIYYERGTTPPAILEEDNLTNGKSLFVIMQYGVPTMREYFLFEDAIKKNIKSQCPLITKVKWLSEYVPYDKMNKEKLMFELLEYDYILAGGLDIYGKQGDMSFEVYDYAVQKGLNIVESIPELAKLFSGHD</sequence>
<evidence type="ECO:0000313" key="1">
    <source>
        <dbReference type="EMBL" id="MCF1716847.1"/>
    </source>
</evidence>
<protein>
    <recommendedName>
        <fullName evidence="3">DUF4263 domain-containing protein</fullName>
    </recommendedName>
</protein>
<dbReference type="EMBL" id="JAKEVY010000007">
    <property type="protein sequence ID" value="MCF1716847.1"/>
    <property type="molecule type" value="Genomic_DNA"/>
</dbReference>
<evidence type="ECO:0008006" key="3">
    <source>
        <dbReference type="Google" id="ProtNLM"/>
    </source>
</evidence>
<reference evidence="1 2" key="1">
    <citation type="submission" date="2022-01" db="EMBL/GenBank/DDBJ databases">
        <title>Flavihumibacter sp. nov., isolated from sediment of a river.</title>
        <authorList>
            <person name="Liu H."/>
        </authorList>
    </citation>
    <scope>NUCLEOTIDE SEQUENCE [LARGE SCALE GENOMIC DNA]</scope>
    <source>
        <strain evidence="1 2">RY-1</strain>
    </source>
</reference>
<dbReference type="RefSeq" id="WP_234868372.1">
    <property type="nucleotide sequence ID" value="NZ_JAKEVY010000007.1"/>
</dbReference>
<organism evidence="1 2">
    <name type="scientific">Flavihumibacter fluminis</name>
    <dbReference type="NCBI Taxonomy" id="2909236"/>
    <lineage>
        <taxon>Bacteria</taxon>
        <taxon>Pseudomonadati</taxon>
        <taxon>Bacteroidota</taxon>
        <taxon>Chitinophagia</taxon>
        <taxon>Chitinophagales</taxon>
        <taxon>Chitinophagaceae</taxon>
        <taxon>Flavihumibacter</taxon>
    </lineage>
</organism>
<proteinExistence type="predicted"/>
<gene>
    <name evidence="1" type="ORF">L0U88_19550</name>
</gene>
<name>A0ABS9BMA0_9BACT</name>